<dbReference type="EMBL" id="AKHW03006155">
    <property type="protein sequence ID" value="KYO23977.1"/>
    <property type="molecule type" value="Genomic_DNA"/>
</dbReference>
<dbReference type="CTD" id="55270"/>
<name>A0A151MHH7_ALLMI</name>
<dbReference type="InterPro" id="IPR015797">
    <property type="entry name" value="NUDIX_hydrolase-like_dom_sf"/>
</dbReference>
<comment type="caution">
    <text evidence="2">The sequence shown here is derived from an EMBL/GenBank/DDBJ whole genome shotgun (WGS) entry which is preliminary data.</text>
</comment>
<proteinExistence type="predicted"/>
<feature type="domain" description="Nudix hydrolase" evidence="1">
    <location>
        <begin position="12"/>
        <end position="139"/>
    </location>
</feature>
<dbReference type="PANTHER" id="PTHR16099">
    <property type="entry name" value="8-OXO-DGTP DIPHOSPHATES NUDT15"/>
    <property type="match status" value="1"/>
</dbReference>
<dbReference type="GO" id="GO:0035539">
    <property type="term" value="F:8-oxo-7,8-dihydrodeoxyguanosine triphosphate pyrophosphatase activity"/>
    <property type="evidence" value="ECO:0007669"/>
    <property type="project" value="TreeGrafter"/>
</dbReference>
<organism evidence="2 3">
    <name type="scientific">Alligator mississippiensis</name>
    <name type="common">American alligator</name>
    <dbReference type="NCBI Taxonomy" id="8496"/>
    <lineage>
        <taxon>Eukaryota</taxon>
        <taxon>Metazoa</taxon>
        <taxon>Chordata</taxon>
        <taxon>Craniata</taxon>
        <taxon>Vertebrata</taxon>
        <taxon>Euteleostomi</taxon>
        <taxon>Archelosauria</taxon>
        <taxon>Archosauria</taxon>
        <taxon>Crocodylia</taxon>
        <taxon>Alligatoridae</taxon>
        <taxon>Alligatorinae</taxon>
        <taxon>Alligator</taxon>
    </lineage>
</organism>
<sequence>MDGTRGDGRAQPPRPGVGVGVVITSAAHPNCVLLGKRKGLLGGGTYQLPGGHLEFGESLGACAEREVLEEAALSLRNVRFASAVNAVCVAERYHYVTVLMKGEVEAGHEPRNLEPHKNEVYVINMSFQYENFIFKTWQH</sequence>
<accession>A0A151MHH7</accession>
<dbReference type="GeneID" id="102564182"/>
<evidence type="ECO:0000313" key="3">
    <source>
        <dbReference type="Proteomes" id="UP000050525"/>
    </source>
</evidence>
<dbReference type="PANTHER" id="PTHR16099:SF5">
    <property type="entry name" value="NUCLEOTIDE TRIPHOSPHATE DIPHOSPHATASE NUDT15"/>
    <property type="match status" value="1"/>
</dbReference>
<dbReference type="GO" id="GO:0005829">
    <property type="term" value="C:cytosol"/>
    <property type="evidence" value="ECO:0007669"/>
    <property type="project" value="TreeGrafter"/>
</dbReference>
<dbReference type="CDD" id="cd04678">
    <property type="entry name" value="NUDIX_MTH2_Nudt15"/>
    <property type="match status" value="1"/>
</dbReference>
<dbReference type="PROSITE" id="PS51462">
    <property type="entry name" value="NUDIX"/>
    <property type="match status" value="1"/>
</dbReference>
<dbReference type="OrthoDB" id="447842at2759"/>
<dbReference type="Pfam" id="PF00293">
    <property type="entry name" value="NUDIX"/>
    <property type="match status" value="1"/>
</dbReference>
<dbReference type="AlphaFoldDB" id="A0A151MHH7"/>
<dbReference type="GO" id="GO:0006203">
    <property type="term" value="P:dGTP catabolic process"/>
    <property type="evidence" value="ECO:0007669"/>
    <property type="project" value="TreeGrafter"/>
</dbReference>
<dbReference type="Proteomes" id="UP000050525">
    <property type="component" value="Unassembled WGS sequence"/>
</dbReference>
<dbReference type="InterPro" id="IPR000086">
    <property type="entry name" value="NUDIX_hydrolase_dom"/>
</dbReference>
<reference evidence="2 3" key="1">
    <citation type="journal article" date="2012" name="Genome Biol.">
        <title>Sequencing three crocodilian genomes to illuminate the evolution of archosaurs and amniotes.</title>
        <authorList>
            <person name="St John J.A."/>
            <person name="Braun E.L."/>
            <person name="Isberg S.R."/>
            <person name="Miles L.G."/>
            <person name="Chong A.Y."/>
            <person name="Gongora J."/>
            <person name="Dalzell P."/>
            <person name="Moran C."/>
            <person name="Bed'hom B."/>
            <person name="Abzhanov A."/>
            <person name="Burgess S.C."/>
            <person name="Cooksey A.M."/>
            <person name="Castoe T.A."/>
            <person name="Crawford N.G."/>
            <person name="Densmore L.D."/>
            <person name="Drew J.C."/>
            <person name="Edwards S.V."/>
            <person name="Faircloth B.C."/>
            <person name="Fujita M.K."/>
            <person name="Greenwold M.J."/>
            <person name="Hoffmann F.G."/>
            <person name="Howard J.M."/>
            <person name="Iguchi T."/>
            <person name="Janes D.E."/>
            <person name="Khan S.Y."/>
            <person name="Kohno S."/>
            <person name="de Koning A.J."/>
            <person name="Lance S.L."/>
            <person name="McCarthy F.M."/>
            <person name="McCormack J.E."/>
            <person name="Merchant M.E."/>
            <person name="Peterson D.G."/>
            <person name="Pollock D.D."/>
            <person name="Pourmand N."/>
            <person name="Raney B.J."/>
            <person name="Roessler K.A."/>
            <person name="Sanford J.R."/>
            <person name="Sawyer R.H."/>
            <person name="Schmidt C.J."/>
            <person name="Triplett E.W."/>
            <person name="Tuberville T.D."/>
            <person name="Venegas-Anaya M."/>
            <person name="Howard J.T."/>
            <person name="Jarvis E.D."/>
            <person name="Guillette L.J.Jr."/>
            <person name="Glenn T.C."/>
            <person name="Green R.E."/>
            <person name="Ray D.A."/>
        </authorList>
    </citation>
    <scope>NUCLEOTIDE SEQUENCE [LARGE SCALE GENOMIC DNA]</scope>
    <source>
        <strain evidence="2">KSC_2009_1</strain>
    </source>
</reference>
<evidence type="ECO:0000259" key="1">
    <source>
        <dbReference type="PROSITE" id="PS51462"/>
    </source>
</evidence>
<evidence type="ECO:0000313" key="2">
    <source>
        <dbReference type="EMBL" id="KYO23977.1"/>
    </source>
</evidence>
<protein>
    <submittedName>
        <fullName evidence="2">8-oxo-dGTP diphosphatase NUDT15 isoform B</fullName>
    </submittedName>
</protein>
<keyword evidence="3" id="KW-1185">Reference proteome</keyword>
<dbReference type="FunFam" id="3.90.79.10:FF:000060">
    <property type="entry name" value="Nudix hydrolase 1"/>
    <property type="match status" value="1"/>
</dbReference>
<gene>
    <name evidence="2" type="primary">NUDT15-1</name>
    <name evidence="2" type="ORF">Y1Q_0004577</name>
</gene>
<dbReference type="SUPFAM" id="SSF55811">
    <property type="entry name" value="Nudix"/>
    <property type="match status" value="1"/>
</dbReference>
<dbReference type="Gene3D" id="3.90.79.10">
    <property type="entry name" value="Nucleoside Triphosphate Pyrophosphohydrolase"/>
    <property type="match status" value="1"/>
</dbReference>